<keyword evidence="1 4" id="KW-0732">Signal</keyword>
<dbReference type="AlphaFoldDB" id="A0AAN9PZD4"/>
<protein>
    <recommendedName>
        <fullName evidence="5">Pectinesterase inhibitor domain-containing protein</fullName>
    </recommendedName>
</protein>
<dbReference type="NCBIfam" id="TIGR01614">
    <property type="entry name" value="PME_inhib"/>
    <property type="match status" value="1"/>
</dbReference>
<dbReference type="Pfam" id="PF04043">
    <property type="entry name" value="PMEI"/>
    <property type="match status" value="1"/>
</dbReference>
<dbReference type="InterPro" id="IPR052421">
    <property type="entry name" value="PCW_Enzyme_Inhibitor"/>
</dbReference>
<name>A0AAN9PZD4_CANGL</name>
<feature type="signal peptide" evidence="4">
    <location>
        <begin position="1"/>
        <end position="21"/>
    </location>
</feature>
<gene>
    <name evidence="6" type="ORF">VNO77_34641</name>
</gene>
<evidence type="ECO:0000256" key="4">
    <source>
        <dbReference type="SAM" id="SignalP"/>
    </source>
</evidence>
<dbReference type="InterPro" id="IPR034086">
    <property type="entry name" value="PMEI_plant"/>
</dbReference>
<keyword evidence="2" id="KW-1015">Disulfide bond</keyword>
<proteinExistence type="inferred from homology"/>
<evidence type="ECO:0000313" key="6">
    <source>
        <dbReference type="EMBL" id="KAK7316022.1"/>
    </source>
</evidence>
<dbReference type="SUPFAM" id="SSF101148">
    <property type="entry name" value="Plant invertase/pectin methylesterase inhibitor"/>
    <property type="match status" value="1"/>
</dbReference>
<sequence>MVCKVSFLVVSFLLFAAFSYAISVEELNTICRQTTNPSFCFALLNSHHSKNLISLTQYTIEIARANVTNTIKVINSLITQSKKNAEAQNHYTLCLEHFSSNGGALTLIDYTKQVLKNHDYEGVNVAASAILTNVDNCIYGDSPSDPLYKDTSILPHYVATIEVVIQIILVISNKLLH</sequence>
<dbReference type="SMART" id="SM00856">
    <property type="entry name" value="PMEI"/>
    <property type="match status" value="1"/>
</dbReference>
<dbReference type="CDD" id="cd15797">
    <property type="entry name" value="PMEI"/>
    <property type="match status" value="1"/>
</dbReference>
<accession>A0AAN9PZD4</accession>
<dbReference type="PANTHER" id="PTHR36710:SF20">
    <property type="entry name" value="PECTINESTERASE INHIBITOR DOMAIN PROTEIN"/>
    <property type="match status" value="1"/>
</dbReference>
<keyword evidence="7" id="KW-1185">Reference proteome</keyword>
<dbReference type="Proteomes" id="UP001367508">
    <property type="component" value="Unassembled WGS sequence"/>
</dbReference>
<dbReference type="PANTHER" id="PTHR36710">
    <property type="entry name" value="PECTINESTERASE INHIBITOR-LIKE"/>
    <property type="match status" value="1"/>
</dbReference>
<reference evidence="6 7" key="1">
    <citation type="submission" date="2024-01" db="EMBL/GenBank/DDBJ databases">
        <title>The genomes of 5 underutilized Papilionoideae crops provide insights into root nodulation and disease resistanc.</title>
        <authorList>
            <person name="Jiang F."/>
        </authorList>
    </citation>
    <scope>NUCLEOTIDE SEQUENCE [LARGE SCALE GENOMIC DNA]</scope>
    <source>
        <strain evidence="6">LVBAO_FW01</strain>
        <tissue evidence="6">Leaves</tissue>
    </source>
</reference>
<feature type="chain" id="PRO_5042876941" description="Pectinesterase inhibitor domain-containing protein" evidence="4">
    <location>
        <begin position="22"/>
        <end position="177"/>
    </location>
</feature>
<dbReference type="InterPro" id="IPR035513">
    <property type="entry name" value="Invertase/methylesterase_inhib"/>
</dbReference>
<dbReference type="EMBL" id="JAYMYQ010000008">
    <property type="protein sequence ID" value="KAK7316022.1"/>
    <property type="molecule type" value="Genomic_DNA"/>
</dbReference>
<evidence type="ECO:0000256" key="2">
    <source>
        <dbReference type="ARBA" id="ARBA00023157"/>
    </source>
</evidence>
<feature type="domain" description="Pectinesterase inhibitor" evidence="5">
    <location>
        <begin position="22"/>
        <end position="171"/>
    </location>
</feature>
<dbReference type="Gene3D" id="1.20.140.40">
    <property type="entry name" value="Invertase/pectin methylesterase inhibitor family protein"/>
    <property type="match status" value="1"/>
</dbReference>
<comment type="caution">
    <text evidence="6">The sequence shown here is derived from an EMBL/GenBank/DDBJ whole genome shotgun (WGS) entry which is preliminary data.</text>
</comment>
<dbReference type="GO" id="GO:0046910">
    <property type="term" value="F:pectinesterase inhibitor activity"/>
    <property type="evidence" value="ECO:0007669"/>
    <property type="project" value="InterPro"/>
</dbReference>
<organism evidence="6 7">
    <name type="scientific">Canavalia gladiata</name>
    <name type="common">Sword bean</name>
    <name type="synonym">Dolichos gladiatus</name>
    <dbReference type="NCBI Taxonomy" id="3824"/>
    <lineage>
        <taxon>Eukaryota</taxon>
        <taxon>Viridiplantae</taxon>
        <taxon>Streptophyta</taxon>
        <taxon>Embryophyta</taxon>
        <taxon>Tracheophyta</taxon>
        <taxon>Spermatophyta</taxon>
        <taxon>Magnoliopsida</taxon>
        <taxon>eudicotyledons</taxon>
        <taxon>Gunneridae</taxon>
        <taxon>Pentapetalae</taxon>
        <taxon>rosids</taxon>
        <taxon>fabids</taxon>
        <taxon>Fabales</taxon>
        <taxon>Fabaceae</taxon>
        <taxon>Papilionoideae</taxon>
        <taxon>50 kb inversion clade</taxon>
        <taxon>NPAAA clade</taxon>
        <taxon>indigoferoid/millettioid clade</taxon>
        <taxon>Phaseoleae</taxon>
        <taxon>Canavalia</taxon>
    </lineage>
</organism>
<evidence type="ECO:0000256" key="3">
    <source>
        <dbReference type="ARBA" id="ARBA00038471"/>
    </source>
</evidence>
<comment type="similarity">
    <text evidence="3">Belongs to the PMEI family.</text>
</comment>
<dbReference type="InterPro" id="IPR006501">
    <property type="entry name" value="Pectinesterase_inhib_dom"/>
</dbReference>
<evidence type="ECO:0000256" key="1">
    <source>
        <dbReference type="ARBA" id="ARBA00022729"/>
    </source>
</evidence>
<dbReference type="FunFam" id="1.20.140.40:FF:000008">
    <property type="entry name" value="Invertase/pectin methylesterase inhibitor family protein"/>
    <property type="match status" value="1"/>
</dbReference>
<evidence type="ECO:0000259" key="5">
    <source>
        <dbReference type="SMART" id="SM00856"/>
    </source>
</evidence>
<evidence type="ECO:0000313" key="7">
    <source>
        <dbReference type="Proteomes" id="UP001367508"/>
    </source>
</evidence>